<evidence type="ECO:0000256" key="2">
    <source>
        <dbReference type="ARBA" id="ARBA00022487"/>
    </source>
</evidence>
<keyword evidence="2" id="KW-0719">Serine esterase</keyword>
<name>A0A150PJB8_SORCE</name>
<organism evidence="8 9">
    <name type="scientific">Sorangium cellulosum</name>
    <name type="common">Polyangium cellulosum</name>
    <dbReference type="NCBI Taxonomy" id="56"/>
    <lineage>
        <taxon>Bacteria</taxon>
        <taxon>Pseudomonadati</taxon>
        <taxon>Myxococcota</taxon>
        <taxon>Polyangia</taxon>
        <taxon>Polyangiales</taxon>
        <taxon>Polyangiaceae</taxon>
        <taxon>Sorangium</taxon>
    </lineage>
</organism>
<dbReference type="EMBL" id="JELX01002399">
    <property type="protein sequence ID" value="KYF55538.1"/>
    <property type="molecule type" value="Genomic_DNA"/>
</dbReference>
<dbReference type="AlphaFoldDB" id="A0A150PJB8"/>
<comment type="caution">
    <text evidence="8">The sequence shown here is derived from an EMBL/GenBank/DDBJ whole genome shotgun (WGS) entry which is preliminary data.</text>
</comment>
<evidence type="ECO:0000256" key="6">
    <source>
        <dbReference type="ARBA" id="ARBA00022837"/>
    </source>
</evidence>
<gene>
    <name evidence="8" type="ORF">BE04_34010</name>
</gene>
<dbReference type="SUPFAM" id="SSF53474">
    <property type="entry name" value="alpha/beta-Hydrolases"/>
    <property type="match status" value="1"/>
</dbReference>
<evidence type="ECO:0000256" key="3">
    <source>
        <dbReference type="ARBA" id="ARBA00022723"/>
    </source>
</evidence>
<dbReference type="Proteomes" id="UP000075604">
    <property type="component" value="Unassembled WGS sequence"/>
</dbReference>
<evidence type="ECO:0000256" key="7">
    <source>
        <dbReference type="ARBA" id="ARBA00023157"/>
    </source>
</evidence>
<keyword evidence="3" id="KW-0479">Metal-binding</keyword>
<dbReference type="PANTHER" id="PTHR33938">
    <property type="entry name" value="FERULOYL ESTERASE B-RELATED"/>
    <property type="match status" value="1"/>
</dbReference>
<dbReference type="GO" id="GO:0052689">
    <property type="term" value="F:carboxylic ester hydrolase activity"/>
    <property type="evidence" value="ECO:0007669"/>
    <property type="project" value="UniProtKB-KW"/>
</dbReference>
<dbReference type="GO" id="GO:0046872">
    <property type="term" value="F:metal ion binding"/>
    <property type="evidence" value="ECO:0007669"/>
    <property type="project" value="UniProtKB-KW"/>
</dbReference>
<dbReference type="PANTHER" id="PTHR33938:SF15">
    <property type="entry name" value="FERULOYL ESTERASE B-RELATED"/>
    <property type="match status" value="1"/>
</dbReference>
<proteinExistence type="inferred from homology"/>
<evidence type="ECO:0000256" key="1">
    <source>
        <dbReference type="ARBA" id="ARBA00006249"/>
    </source>
</evidence>
<dbReference type="InterPro" id="IPR011118">
    <property type="entry name" value="Tannase/feruloyl_esterase"/>
</dbReference>
<evidence type="ECO:0000256" key="4">
    <source>
        <dbReference type="ARBA" id="ARBA00022729"/>
    </source>
</evidence>
<dbReference type="InterPro" id="IPR029058">
    <property type="entry name" value="AB_hydrolase_fold"/>
</dbReference>
<dbReference type="Gene3D" id="3.40.50.1820">
    <property type="entry name" value="alpha/beta hydrolase"/>
    <property type="match status" value="2"/>
</dbReference>
<keyword evidence="6" id="KW-0106">Calcium</keyword>
<keyword evidence="4" id="KW-0732">Signal</keyword>
<evidence type="ECO:0000313" key="9">
    <source>
        <dbReference type="Proteomes" id="UP000075604"/>
    </source>
</evidence>
<reference evidence="8 9" key="1">
    <citation type="submission" date="2014-02" db="EMBL/GenBank/DDBJ databases">
        <title>The small core and large imbalanced accessory genome model reveals a collaborative survival strategy of Sorangium cellulosum strains in nature.</title>
        <authorList>
            <person name="Han K."/>
            <person name="Peng R."/>
            <person name="Blom J."/>
            <person name="Li Y.-Z."/>
        </authorList>
    </citation>
    <scope>NUCLEOTIDE SEQUENCE [LARGE SCALE GENOMIC DNA]</scope>
    <source>
        <strain evidence="8 9">So0157-18</strain>
    </source>
</reference>
<evidence type="ECO:0000313" key="8">
    <source>
        <dbReference type="EMBL" id="KYF55538.1"/>
    </source>
</evidence>
<comment type="similarity">
    <text evidence="1">Belongs to the tannase family.</text>
</comment>
<keyword evidence="7" id="KW-1015">Disulfide bond</keyword>
<evidence type="ECO:0000256" key="5">
    <source>
        <dbReference type="ARBA" id="ARBA00022801"/>
    </source>
</evidence>
<protein>
    <submittedName>
        <fullName evidence="8">Feruloyl esterase</fullName>
    </submittedName>
</protein>
<keyword evidence="5" id="KW-0378">Hydrolase</keyword>
<dbReference type="Pfam" id="PF07519">
    <property type="entry name" value="Tannase"/>
    <property type="match status" value="1"/>
</dbReference>
<accession>A0A150PJB8</accession>
<sequence>MGLEATLISFASKNGSWTATASALAFGCLAACGGDDGGPAPDTAPPLAVRCAQLANMRIPSASIGLPTTGAVVASTQMKAAHGAVGEHCLVSGDIMPVDPTAPNIKFQVALPADWNSKAVMLGGGGFCGIIPDVAGNPLNTTPDAVTPLGRGYAVFASDSGHQSNPLDGSFALNQEAYANWVSDALKKTRDAAIAVVEATYGDAPTKAYFLGSSTGGRQALAVAGRWPADWDGGVALYPARNVTTAMVGGLAMIQAFAAPGAYLDPEERGVLYRAAVAACDALDGASDGVISDVQGCNATFDPSTASLDGVPVRCPDGVDTGDTCLSDAQLTALGEANGEVPFDIPLASGEASFPGFNAFISDLGMASGSPLQPHVAATGLGSAPPGFPVTESMSYGAHFVDGFIRYAVARDAAFDYLTFDGSTGGAFGARLTELSALDVADADLTAFAAKGGKLLMLQGTEDLLVSPRAVEAYYSRLRADMGADEVDAFLRYYEVPGFGHSVSAVFTAGWDYLTALESWVEEGADPATDQIVVDTTGVPGRTRPLCTYPTWPQYRGSGDMDSAASFACTAD</sequence>